<keyword evidence="5" id="KW-0133">Cell shape</keyword>
<evidence type="ECO:0000256" key="9">
    <source>
        <dbReference type="ARBA" id="ARBA00032370"/>
    </source>
</evidence>
<keyword evidence="6" id="KW-0573">Peptidoglycan synthesis</keyword>
<evidence type="ECO:0000256" key="6">
    <source>
        <dbReference type="ARBA" id="ARBA00022984"/>
    </source>
</evidence>
<reference evidence="17 18" key="1">
    <citation type="submission" date="2021-08" db="EMBL/GenBank/DDBJ databases">
        <title>Comparative Genomics Analysis of the Genus Qipengyuania Reveals Extensive Genetic Diversity and Metabolic Versatility, Including the Description of Fifteen Novel Species.</title>
        <authorList>
            <person name="Liu Y."/>
        </authorList>
    </citation>
    <scope>NUCLEOTIDE SEQUENCE [LARGE SCALE GENOMIC DNA]</scope>
    <source>
        <strain evidence="17 18">GH25</strain>
    </source>
</reference>
<evidence type="ECO:0000256" key="7">
    <source>
        <dbReference type="ARBA" id="ARBA00022989"/>
    </source>
</evidence>
<evidence type="ECO:0000256" key="14">
    <source>
        <dbReference type="ARBA" id="ARBA00044770"/>
    </source>
</evidence>
<comment type="catalytic activity">
    <reaction evidence="15">
        <text>[GlcNAc-(1-&gt;4)-Mur2Ac(oyl-L-Ala-gamma-D-Glu-L-Lys-D-Ala-D-Ala)](n)-di-trans,octa-cis-undecaprenyl diphosphate + beta-D-GlcNAc-(1-&gt;4)-Mur2Ac(oyl-L-Ala-gamma-D-Glu-L-Lys-D-Ala-D-Ala)-di-trans,octa-cis-undecaprenyl diphosphate = [GlcNAc-(1-&gt;4)-Mur2Ac(oyl-L-Ala-gamma-D-Glu-L-Lys-D-Ala-D-Ala)](n+1)-di-trans,octa-cis-undecaprenyl diphosphate + di-trans,octa-cis-undecaprenyl diphosphate + H(+)</text>
        <dbReference type="Rhea" id="RHEA:23708"/>
        <dbReference type="Rhea" id="RHEA-COMP:9602"/>
        <dbReference type="Rhea" id="RHEA-COMP:9603"/>
        <dbReference type="ChEBI" id="CHEBI:15378"/>
        <dbReference type="ChEBI" id="CHEBI:58405"/>
        <dbReference type="ChEBI" id="CHEBI:60033"/>
        <dbReference type="ChEBI" id="CHEBI:78435"/>
        <dbReference type="EC" id="2.4.99.28"/>
    </reaction>
</comment>
<keyword evidence="8 16" id="KW-0472">Membrane</keyword>
<feature type="transmembrane region" description="Helical" evidence="16">
    <location>
        <begin position="193"/>
        <end position="210"/>
    </location>
</feature>
<evidence type="ECO:0000256" key="13">
    <source>
        <dbReference type="ARBA" id="ARBA00041418"/>
    </source>
</evidence>
<evidence type="ECO:0000313" key="17">
    <source>
        <dbReference type="EMBL" id="MBX7488460.1"/>
    </source>
</evidence>
<evidence type="ECO:0000256" key="8">
    <source>
        <dbReference type="ARBA" id="ARBA00023136"/>
    </source>
</evidence>
<dbReference type="Proteomes" id="UP000776651">
    <property type="component" value="Unassembled WGS sequence"/>
</dbReference>
<evidence type="ECO:0000256" key="1">
    <source>
        <dbReference type="ARBA" id="ARBA00004141"/>
    </source>
</evidence>
<evidence type="ECO:0000256" key="4">
    <source>
        <dbReference type="ARBA" id="ARBA00022692"/>
    </source>
</evidence>
<keyword evidence="7 16" id="KW-1133">Transmembrane helix</keyword>
<feature type="transmembrane region" description="Helical" evidence="16">
    <location>
        <begin position="324"/>
        <end position="349"/>
    </location>
</feature>
<dbReference type="PANTHER" id="PTHR30474:SF2">
    <property type="entry name" value="PEPTIDOGLYCAN GLYCOSYLTRANSFERASE FTSW-RELATED"/>
    <property type="match status" value="1"/>
</dbReference>
<dbReference type="Pfam" id="PF01098">
    <property type="entry name" value="FTSW_RODA_SPOVE"/>
    <property type="match status" value="1"/>
</dbReference>
<keyword evidence="2" id="KW-0328">Glycosyltransferase</keyword>
<evidence type="ECO:0000256" key="16">
    <source>
        <dbReference type="SAM" id="Phobius"/>
    </source>
</evidence>
<feature type="transmembrane region" description="Helical" evidence="16">
    <location>
        <begin position="106"/>
        <end position="126"/>
    </location>
</feature>
<dbReference type="EMBL" id="JAIGNQ010000002">
    <property type="protein sequence ID" value="MBX7488460.1"/>
    <property type="molecule type" value="Genomic_DNA"/>
</dbReference>
<feature type="transmembrane region" description="Helical" evidence="16">
    <location>
        <begin position="286"/>
        <end position="312"/>
    </location>
</feature>
<evidence type="ECO:0000256" key="15">
    <source>
        <dbReference type="ARBA" id="ARBA00049902"/>
    </source>
</evidence>
<feature type="transmembrane region" description="Helical" evidence="16">
    <location>
        <begin position="361"/>
        <end position="382"/>
    </location>
</feature>
<dbReference type="PANTHER" id="PTHR30474">
    <property type="entry name" value="CELL CYCLE PROTEIN"/>
    <property type="match status" value="1"/>
</dbReference>
<evidence type="ECO:0000256" key="5">
    <source>
        <dbReference type="ARBA" id="ARBA00022960"/>
    </source>
</evidence>
<sequence>MSTMQPYVPGKRQPAHMPKGKLSRWSELKIWWREIDRVLLLLVLLLMGLGTVAVAAASPASANRLSTSSETLNPLYFFYRHLAWQVLAIGTMLGISMLTRENARRFGLLLAAGMTALLFIVPFVGVEINGARRWISLGMQFQPSEFLKPGFAIATAWILSWRMRDPNMPVAGIATGYVALIAALMMMQPDFGGTILFGGVWFVAMILAGIDVKRLGAVIGGVLAVLTATYFLYDNARHRIDSFIGGGTAYDQVDLGARTIVAGGWLGAGYGLGIRKMSLPEAHTDYIFSVIGEEFGLIACGLIVLLYLAIVARVLLRLIDEEDLFALLAGAGLTALLGGQAFINILVNLQLFPSKGMTLPLVSYGGSSTIAICLNIGLLLAITRRNPFLKSRTKGLGDLFGMGQTAPMKDQTNPIRSQTGSVRREIHP</sequence>
<feature type="transmembrane region" description="Helical" evidence="16">
    <location>
        <begin position="146"/>
        <end position="163"/>
    </location>
</feature>
<protein>
    <recommendedName>
        <fullName evidence="12">Probable peptidoglycan glycosyltransferase FtsW</fullName>
        <ecNumber evidence="14">2.4.99.28</ecNumber>
    </recommendedName>
    <alternativeName>
        <fullName evidence="13">Cell division protein FtsW</fullName>
    </alternativeName>
    <alternativeName>
        <fullName evidence="10">Cell wall polymerase</fullName>
    </alternativeName>
    <alternativeName>
        <fullName evidence="9">Peptidoglycan polymerase</fullName>
    </alternativeName>
</protein>
<comment type="subcellular location">
    <subcellularLocation>
        <location evidence="1">Membrane</location>
        <topology evidence="1">Multi-pass membrane protein</topology>
    </subcellularLocation>
</comment>
<evidence type="ECO:0000256" key="10">
    <source>
        <dbReference type="ARBA" id="ARBA00033270"/>
    </source>
</evidence>
<organism evidence="17 18">
    <name type="scientific">Qipengyuania pacifica</name>
    <dbReference type="NCBI Taxonomy" id="2860199"/>
    <lineage>
        <taxon>Bacteria</taxon>
        <taxon>Pseudomonadati</taxon>
        <taxon>Pseudomonadota</taxon>
        <taxon>Alphaproteobacteria</taxon>
        <taxon>Sphingomonadales</taxon>
        <taxon>Erythrobacteraceae</taxon>
        <taxon>Qipengyuania</taxon>
    </lineage>
</organism>
<evidence type="ECO:0000256" key="11">
    <source>
        <dbReference type="ARBA" id="ARBA00038053"/>
    </source>
</evidence>
<comment type="caution">
    <text evidence="17">The sequence shown here is derived from an EMBL/GenBank/DDBJ whole genome shotgun (WGS) entry which is preliminary data.</text>
</comment>
<accession>A0ABS7JEK9</accession>
<dbReference type="InterPro" id="IPR001182">
    <property type="entry name" value="FtsW/RodA"/>
</dbReference>
<feature type="transmembrane region" description="Helical" evidence="16">
    <location>
        <begin position="215"/>
        <end position="233"/>
    </location>
</feature>
<keyword evidence="4 16" id="KW-0812">Transmembrane</keyword>
<evidence type="ECO:0000256" key="3">
    <source>
        <dbReference type="ARBA" id="ARBA00022679"/>
    </source>
</evidence>
<evidence type="ECO:0000313" key="18">
    <source>
        <dbReference type="Proteomes" id="UP000776651"/>
    </source>
</evidence>
<proteinExistence type="inferred from homology"/>
<evidence type="ECO:0000256" key="2">
    <source>
        <dbReference type="ARBA" id="ARBA00022676"/>
    </source>
</evidence>
<feature type="transmembrane region" description="Helical" evidence="16">
    <location>
        <begin position="170"/>
        <end position="187"/>
    </location>
</feature>
<keyword evidence="3" id="KW-0808">Transferase</keyword>
<comment type="similarity">
    <text evidence="11">Belongs to the SEDS family. FtsW subfamily.</text>
</comment>
<keyword evidence="18" id="KW-1185">Reference proteome</keyword>
<gene>
    <name evidence="17" type="ORF">K3177_08030</name>
</gene>
<feature type="transmembrane region" description="Helical" evidence="16">
    <location>
        <begin position="81"/>
        <end position="99"/>
    </location>
</feature>
<dbReference type="EC" id="2.4.99.28" evidence="14"/>
<name>A0ABS7JEK9_9SPHN</name>
<evidence type="ECO:0000256" key="12">
    <source>
        <dbReference type="ARBA" id="ARBA00041185"/>
    </source>
</evidence>